<dbReference type="EMBL" id="JAEKMH010000001">
    <property type="protein sequence ID" value="MBJ3783145.1"/>
    <property type="molecule type" value="Genomic_DNA"/>
</dbReference>
<dbReference type="RefSeq" id="WP_198874399.1">
    <property type="nucleotide sequence ID" value="NZ_JAEKMH010000001.1"/>
</dbReference>
<dbReference type="Pfam" id="PF01814">
    <property type="entry name" value="Hemerythrin"/>
    <property type="match status" value="1"/>
</dbReference>
<comment type="caution">
    <text evidence="2">The sequence shown here is derived from an EMBL/GenBank/DDBJ whole genome shotgun (WGS) entry which is preliminary data.</text>
</comment>
<name>A0A934IUG0_9HYPH</name>
<gene>
    <name evidence="2" type="ORF">JEQ47_00315</name>
</gene>
<reference evidence="2" key="1">
    <citation type="submission" date="2020-12" db="EMBL/GenBank/DDBJ databases">
        <title>Devosia sp. MSA67 isolated from Mo River.</title>
        <authorList>
            <person name="Ma F."/>
            <person name="Zi Z."/>
        </authorList>
    </citation>
    <scope>NUCLEOTIDE SEQUENCE</scope>
    <source>
        <strain evidence="2">MSA67</strain>
    </source>
</reference>
<evidence type="ECO:0000313" key="3">
    <source>
        <dbReference type="Proteomes" id="UP000602124"/>
    </source>
</evidence>
<proteinExistence type="predicted"/>
<dbReference type="AlphaFoldDB" id="A0A934IUG0"/>
<protein>
    <submittedName>
        <fullName evidence="2">Hemerythrin domain-containing protein</fullName>
    </submittedName>
</protein>
<organism evidence="2 3">
    <name type="scientific">Devosia sediminis</name>
    <dbReference type="NCBI Taxonomy" id="2798801"/>
    <lineage>
        <taxon>Bacteria</taxon>
        <taxon>Pseudomonadati</taxon>
        <taxon>Pseudomonadota</taxon>
        <taxon>Alphaproteobacteria</taxon>
        <taxon>Hyphomicrobiales</taxon>
        <taxon>Devosiaceae</taxon>
        <taxon>Devosia</taxon>
    </lineage>
</organism>
<dbReference type="Gene3D" id="1.20.120.520">
    <property type="entry name" value="nmb1532 protein domain like"/>
    <property type="match status" value="1"/>
</dbReference>
<sequence>MIGDSTFKALNDCYLRLLSTCDALEAVADALPGPVAADHCRALASATLGIVAETHKIEEQVLLPALAASTRQELRLVAERLRQEHAFDSLTAMEIDDALGSLADGRPSLSADAIGYLLRSFFESVRRHVHAEQDLILLISNENSSGRHHH</sequence>
<dbReference type="InterPro" id="IPR012312">
    <property type="entry name" value="Hemerythrin-like"/>
</dbReference>
<accession>A0A934IUG0</accession>
<keyword evidence="3" id="KW-1185">Reference proteome</keyword>
<dbReference type="Proteomes" id="UP000602124">
    <property type="component" value="Unassembled WGS sequence"/>
</dbReference>
<evidence type="ECO:0000259" key="1">
    <source>
        <dbReference type="Pfam" id="PF01814"/>
    </source>
</evidence>
<feature type="domain" description="Hemerythrin-like" evidence="1">
    <location>
        <begin position="17"/>
        <end position="136"/>
    </location>
</feature>
<evidence type="ECO:0000313" key="2">
    <source>
        <dbReference type="EMBL" id="MBJ3783145.1"/>
    </source>
</evidence>